<organism evidence="2 3">
    <name type="scientific">Pseudomonas taiwanensis</name>
    <dbReference type="NCBI Taxonomy" id="470150"/>
    <lineage>
        <taxon>Bacteria</taxon>
        <taxon>Pseudomonadati</taxon>
        <taxon>Pseudomonadota</taxon>
        <taxon>Gammaproteobacteria</taxon>
        <taxon>Pseudomonadales</taxon>
        <taxon>Pseudomonadaceae</taxon>
        <taxon>Pseudomonas</taxon>
    </lineage>
</organism>
<feature type="domain" description="TnsA endonuclease N-terminal" evidence="1">
    <location>
        <begin position="53"/>
        <end position="134"/>
    </location>
</feature>
<dbReference type="Proteomes" id="UP000628086">
    <property type="component" value="Unassembled WGS sequence"/>
</dbReference>
<dbReference type="EMBL" id="JABWRS010000022">
    <property type="protein sequence ID" value="MBC3478307.1"/>
    <property type="molecule type" value="Genomic_DNA"/>
</dbReference>
<dbReference type="Pfam" id="PF08722">
    <property type="entry name" value="Tn7_TnsA-like_N"/>
    <property type="match status" value="1"/>
</dbReference>
<sequence length="225" mass="26518">MSSTVYKGQRISQTRKNRSMNRSLSGVFPFRGQGVSYESSLERDFIRIWSLAPEVVAIVAQPVQIPFVAHNGNRYLHTPDFFVQFEDSLELKPLLVEVKPREAWTENWREWLPKWKAAWRYAQSQGWSFHIFDESRIRGVRLKNVEFLQRYRNIDLDPTQITAVLNSLDLMRHAPFHILLALHFHGHEAVGRSYLLHLLAVGKVWTDLDEEIDQFSILRCHDERY</sequence>
<keyword evidence="2" id="KW-0255">Endonuclease</keyword>
<evidence type="ECO:0000259" key="1">
    <source>
        <dbReference type="Pfam" id="PF08722"/>
    </source>
</evidence>
<reference evidence="2 3" key="1">
    <citation type="journal article" date="2020" name="Microorganisms">
        <title>Reliable Identification of Environmental Pseudomonas Isolates Using the rpoD Gene.</title>
        <authorList>
            <consortium name="The Broad Institute Genome Sequencing Platform"/>
            <person name="Girard L."/>
            <person name="Lood C."/>
            <person name="Rokni-Zadeh H."/>
            <person name="van Noort V."/>
            <person name="Lavigne R."/>
            <person name="De Mot R."/>
        </authorList>
    </citation>
    <scope>NUCLEOTIDE SEQUENCE [LARGE SCALE GENOMIC DNA]</scope>
    <source>
        <strain evidence="2 3">RW7P2</strain>
    </source>
</reference>
<evidence type="ECO:0000313" key="3">
    <source>
        <dbReference type="Proteomes" id="UP000628086"/>
    </source>
</evidence>
<dbReference type="InterPro" id="IPR014833">
    <property type="entry name" value="TnsA_N"/>
</dbReference>
<protein>
    <submittedName>
        <fullName evidence="2">TnsA endonuclease N-terminal domain-containing protein</fullName>
    </submittedName>
</protein>
<keyword evidence="2" id="KW-0378">Hydrolase</keyword>
<comment type="caution">
    <text evidence="2">The sequence shown here is derived from an EMBL/GenBank/DDBJ whole genome shotgun (WGS) entry which is preliminary data.</text>
</comment>
<keyword evidence="2" id="KW-0540">Nuclease</keyword>
<accession>A0ABR6VCW3</accession>
<evidence type="ECO:0000313" key="2">
    <source>
        <dbReference type="EMBL" id="MBC3478307.1"/>
    </source>
</evidence>
<proteinExistence type="predicted"/>
<dbReference type="GO" id="GO:0004519">
    <property type="term" value="F:endonuclease activity"/>
    <property type="evidence" value="ECO:0007669"/>
    <property type="project" value="UniProtKB-KW"/>
</dbReference>
<keyword evidence="3" id="KW-1185">Reference proteome</keyword>
<name>A0ABR6VCW3_9PSED</name>
<gene>
    <name evidence="2" type="ORF">HU747_22210</name>
</gene>